<dbReference type="InterPro" id="IPR025883">
    <property type="entry name" value="Cadherin-like_domain"/>
</dbReference>
<feature type="domain" description="BIG2" evidence="4">
    <location>
        <begin position="5451"/>
        <end position="5539"/>
    </location>
</feature>
<evidence type="ECO:0000313" key="5">
    <source>
        <dbReference type="EMBL" id="AYL95827.1"/>
    </source>
</evidence>
<name>A0A494VKW5_9SPHI</name>
<feature type="repeat" description="NHL" evidence="2">
    <location>
        <begin position="2650"/>
        <end position="2685"/>
    </location>
</feature>
<dbReference type="PANTHER" id="PTHR13833:SF71">
    <property type="entry name" value="NHL DOMAIN-CONTAINING PROTEIN"/>
    <property type="match status" value="1"/>
</dbReference>
<dbReference type="SUPFAM" id="SSF49373">
    <property type="entry name" value="Invasin/intimin cell-adhesion fragments"/>
    <property type="match status" value="3"/>
</dbReference>
<dbReference type="InterPro" id="IPR001258">
    <property type="entry name" value="NHL_repeat"/>
</dbReference>
<dbReference type="Proteomes" id="UP000270046">
    <property type="component" value="Chromosome"/>
</dbReference>
<dbReference type="InterPro" id="IPR008964">
    <property type="entry name" value="Invasin/intimin_cell_adhesion"/>
</dbReference>
<dbReference type="Pfam" id="PF12733">
    <property type="entry name" value="Cadherin-like"/>
    <property type="match status" value="1"/>
</dbReference>
<dbReference type="SMART" id="SM00564">
    <property type="entry name" value="PQQ"/>
    <property type="match status" value="8"/>
</dbReference>
<feature type="repeat" description="NHL" evidence="2">
    <location>
        <begin position="176"/>
        <end position="211"/>
    </location>
</feature>
<dbReference type="Gene3D" id="2.120.10.30">
    <property type="entry name" value="TolB, C-terminal domain"/>
    <property type="match status" value="42"/>
</dbReference>
<feature type="domain" description="BIG2" evidence="4">
    <location>
        <begin position="4039"/>
        <end position="4116"/>
    </location>
</feature>
<dbReference type="RefSeq" id="WP_119409437.1">
    <property type="nucleotide sequence ID" value="NZ_CP032869.1"/>
</dbReference>
<feature type="repeat" description="NHL" evidence="2">
    <location>
        <begin position="2236"/>
        <end position="2278"/>
    </location>
</feature>
<organism evidence="5 6">
    <name type="scientific">Mucilaginibacter celer</name>
    <dbReference type="NCBI Taxonomy" id="2305508"/>
    <lineage>
        <taxon>Bacteria</taxon>
        <taxon>Pseudomonadati</taxon>
        <taxon>Bacteroidota</taxon>
        <taxon>Sphingobacteriia</taxon>
        <taxon>Sphingobacteriales</taxon>
        <taxon>Sphingobacteriaceae</taxon>
        <taxon>Mucilaginibacter</taxon>
    </lineage>
</organism>
<evidence type="ECO:0000256" key="3">
    <source>
        <dbReference type="SAM" id="SignalP"/>
    </source>
</evidence>
<feature type="chain" id="PRO_5019820741" description="BIG2 domain-containing protein" evidence="3">
    <location>
        <begin position="25"/>
        <end position="6974"/>
    </location>
</feature>
<dbReference type="SUPFAM" id="SSF49313">
    <property type="entry name" value="Cadherin-like"/>
    <property type="match status" value="4"/>
</dbReference>
<dbReference type="InterPro" id="IPR041286">
    <property type="entry name" value="MBG_2"/>
</dbReference>
<dbReference type="InterPro" id="IPR011042">
    <property type="entry name" value="6-blade_b-propeller_TolB-like"/>
</dbReference>
<evidence type="ECO:0000259" key="4">
    <source>
        <dbReference type="SMART" id="SM00635"/>
    </source>
</evidence>
<dbReference type="CDD" id="cd14953">
    <property type="entry name" value="NHL_like_1"/>
    <property type="match status" value="9"/>
</dbReference>
<feature type="repeat" description="NHL" evidence="2">
    <location>
        <begin position="1365"/>
        <end position="1395"/>
    </location>
</feature>
<feature type="domain" description="BIG2" evidence="4">
    <location>
        <begin position="3886"/>
        <end position="3961"/>
    </location>
</feature>
<dbReference type="Gene3D" id="2.60.40.10">
    <property type="entry name" value="Immunoglobulins"/>
    <property type="match status" value="1"/>
</dbReference>
<feature type="repeat" description="NHL" evidence="2">
    <location>
        <begin position="223"/>
        <end position="265"/>
    </location>
</feature>
<keyword evidence="3" id="KW-0732">Signal</keyword>
<dbReference type="InterPro" id="IPR003343">
    <property type="entry name" value="Big_2"/>
</dbReference>
<reference evidence="5 6" key="1">
    <citation type="submission" date="2018-10" db="EMBL/GenBank/DDBJ databases">
        <title>Genome sequencing of Mucilaginibacter sp. HYN0043.</title>
        <authorList>
            <person name="Kim M."/>
            <person name="Yi H."/>
        </authorList>
    </citation>
    <scope>NUCLEOTIDE SEQUENCE [LARGE SCALE GENOMIC DNA]</scope>
    <source>
        <strain evidence="5 6">HYN0043</strain>
    </source>
</reference>
<feature type="repeat" description="NHL" evidence="2">
    <location>
        <begin position="6250"/>
        <end position="6280"/>
    </location>
</feature>
<dbReference type="Pfam" id="PF13585">
    <property type="entry name" value="CHU_C"/>
    <property type="match status" value="1"/>
</dbReference>
<dbReference type="PANTHER" id="PTHR13833">
    <property type="match status" value="1"/>
</dbReference>
<feature type="repeat" description="NHL" evidence="2">
    <location>
        <begin position="5795"/>
        <end position="5825"/>
    </location>
</feature>
<feature type="domain" description="BIG2" evidence="4">
    <location>
        <begin position="4192"/>
        <end position="4269"/>
    </location>
</feature>
<feature type="repeat" description="NHL" evidence="2">
    <location>
        <begin position="4928"/>
        <end position="4958"/>
    </location>
</feature>
<dbReference type="InterPro" id="IPR013783">
    <property type="entry name" value="Ig-like_fold"/>
</dbReference>
<dbReference type="InterPro" id="IPR015919">
    <property type="entry name" value="Cadherin-like_sf"/>
</dbReference>
<dbReference type="GO" id="GO:0005509">
    <property type="term" value="F:calcium ion binding"/>
    <property type="evidence" value="ECO:0007669"/>
    <property type="project" value="InterPro"/>
</dbReference>
<dbReference type="InterPro" id="IPR018391">
    <property type="entry name" value="PQQ_b-propeller_rpt"/>
</dbReference>
<evidence type="ECO:0000256" key="1">
    <source>
        <dbReference type="ARBA" id="ARBA00022737"/>
    </source>
</evidence>
<dbReference type="Pfam" id="PF18676">
    <property type="entry name" value="MBG_2"/>
    <property type="match status" value="10"/>
</dbReference>
<gene>
    <name evidence="5" type="ORF">HYN43_011240</name>
</gene>
<keyword evidence="1" id="KW-0677">Repeat</keyword>
<protein>
    <recommendedName>
        <fullName evidence="4">BIG2 domain-containing protein</fullName>
    </recommendedName>
</protein>
<evidence type="ECO:0000313" key="6">
    <source>
        <dbReference type="Proteomes" id="UP000270046"/>
    </source>
</evidence>
<feature type="repeat" description="NHL" evidence="2">
    <location>
        <begin position="6142"/>
        <end position="6172"/>
    </location>
</feature>
<sequence length="6974" mass="687812">MRKLLQAVTSLFAISCFATVFVQAQTQTPPVFTYASPQNYTVGTDIGTLKPVSTGGIVAPAFYGQTSTLVTGFSTNLGIVTDSARNIYIADVNNNLIKKISPTGVITRFAGNGTAGFVNGTGSAASFSGPVGLAIDASGNLYVTETGNNAIRKISPYGVVTTLAGSGTAGATNGTGAAAKFYSPAGIAVDNSGNVYVSDTYNNLIRKITSAGVVSTLAGNVSGGYKDGTGTAASFLNPVGITVDAAGNLYVADAGNNVIRKITAAGVVTTLAGNPVNPGSINGNGMAASFNGPQGITIDLSGNLYVAEVYNNLIRMITPAGVVSTLAGGGSGSTDGIGATAGFQSPTGITIDQSGSLYITEYYDIRKLSLTGYTVNPALPAGLNFDVTTGTISGTPLLAKAAGNYLITGYNAAGNGTATVNITVTGSLQTPTPAVKAPVITYGGAQSYTVGTAVNALTPTNTGGVVPANPYGQTTTLATGFGDSYSVVADAAGNIYYADASYNVIRKVSPAGIKSIFAGSGSAGKTNGTGTAASFNNPQRMALDAAGNIYVADMGNNLIRKITPAGVVTTFAGNGKAGRSDGTAATASFNGPAGIAIDLFGNIYVADNITHLIRKISASGIVTTLAGSGSPGYADGTGSAASFYNPAGMAADALCNLYVVDVNNNSIRKITPAGVVTTLAGSPNIGAVNGTGSNASFYNPESVAIDAIGNLYVADMYNHLIRKVTPAGVVSTVAGGGYGSNDGTGTAAGISNPEGITIDAAGNLYVADGGTIRKITTTGYAINSVLPAGLTFDNTTGVISGTPLLAKAASSYSISAYNLGGSSTAAVSITVTGALTAPAAPVKAPVISYTGPQSYTAGTTISNLAPANTGGVVPAFSYGQTTTLATGFGNAWGIISDAAGNVYYSDAGINVIRKVTPAGVSSIFAGSGTPGLVNGTGTAASFNNPQRMGMDAAGNIYLADLGNNVIRKITPAGVVSTFAGSGISGRNDGTGAAASFNSPAGIAVDRFGNVYVSDSGSGLIRKISPAGIVTTLAGSGSAGYADGTGNAASFNVPASLAVDGLCNLYVADVSNNIIRKITPAGVVTTFAGNPTTSGSANGTGTAASFYNPQSIAIDAIGNIYVADQYNYLIRKITSAGVVTTLAGSGTGVTSDGIGLAARFGNPEGIAIDASGMLYVADGSNIRKVSAVGYAIGSTALPAGLTFDGTTGIISGTPLLAKTAASYSITAYNTGGSSTATVSIAATGNLTAPAAISAPVITYAGPQTYTAGTAISALSPSNTGGAVPAALFGQTSTYAGTGVPGITDGAATAATFNQPTNTAADLYGNVYVADYNNNIVRKISSGGVVTTLAGSGSAGYADGTGAAASFNGPAGLAVDASANVYVADYNNHVIRKITPAGVVTTVAGVAGSPGYADGAGTSAMFNNPGNLAVDASKNLYVSDQGNQIIRKITSAGIVSTLAGSVGSAGYADGTGTAAMFYTPNGIAVDAGGTVYVSDFSNNIIRKITAAGVVTTFAGTAGNYGYTDGTGAAASFSNPAGLTVDKAGNLYVADASNNLIRKITKTGVVSTLAGNNAAGGVNGNGVAAGFINGNGSSASFSGPWGIAADYLGNIYVADRYNNAIRKIAATGYTTDNALPAGLTLDGTTGIISGKPTTPLAATTYSITAYNGGGSSTATVSITVTGTAVTTPAVAAPQISYATPKSYPVGTVISTLSPANAGGAVPAAIYAQVTTFANIGYYSRGIAFDKAGNAYISYQNKILKVTQTGVVSTFAGNENAGATNGKGSAASFNGPQGLCFDASGNLYVVDNGNQLIRKIGPTGVVTNFAGVAGVTGAKNGAATVATFYNPQQLTIDASGNIYVTDGSNNMIRKITAAGVVSTLAGNVNGGYADGTGAAATFSNPYGITTDASGNLYVSDQNNGVIRKITAAGVVTTLAGTAGVGGVQDGTGAAASFNSPAGLAIDAIGNIYVADQYNSLIRKVSSAGVVTTLAGNGTTSATDGVGLTASFYYPLALAIDGSGNLYETDYNNTLRKISLNGYILTGTLPAGLTFDGTTGAISGTPVLASAAANYSVTAYNAGGSSTAIVNIAVTGSITPPANPVQAPVISYTTPQSYTAGTGISTLSPSNTGGAVPAMIYGQTSNFVNGSYYSHGLITDASGNVYFTANNQIIKATPAGITNVIAGNGNAGFINDTGTAASFNNPQGMAIDAAGNIYVADGNNNMIRKITPGGVVSTLAGSVTAGRSDGPGALAGFNAPQGVAVDVYGNVYVTDAGNNLIRKISASGVVSTLAGNSAGYANGTGTAASFNTPYGITIDASGNLYVSDQANQVIRKITPSGVVTTLAGNAGNSGATNGTGAAATFSSPAGLTIDAVGNIYVADQYNSLIRKITPAGVVSTLAGNGTTGATNGVGVTSSFYYPLALAIDGSGNLYETDNNNLVRKISLNGYTLTGTLPAGLNFDGTTGAITGTPVLASAAANYSVTAYNMGGSSTTTVNITVTGTITPPVNPVNAPVITYATPQSYAAGVSISTLSPSNTGGAVPAMIYGQTSNFVTGSNYSHGLITDALGNVYYNVNNQIVKVTSAGITSVLAGNGNAGFINDTGTAASFNNPQGMAIDAAGNIYVADANNNMIRKITPAGVVTTLAGSVAPGRNDGPGTLAGFNAPQGVAVDAYGNVYVTDAGNNLIRKISASGIVSTLAGSSNAAFANGAGAAASFNTPAGITIDASGNLYVSDQTNQAIRKITPAGVVTTLAGSAGNAGATNGTGTAAKFSSPAGLTIDAVGNIYVADQYNSLIRKITPAGVVTTLAGNGSTGAINGIGVTSSFYYPQALAIDGSGNLYVTDYNNTLRKISLNGYTLTGGALPAGLTFDGTTGSIVGTPLTAVAAKSYTVTAYNTGGSSTATVSIAVTGTAVAPATPTAPVISYATPQTYAVGIPITPLAPANTGGAVPPSIYGITGPFAGGGPGGSVDGIGVNASFNAINGTATDIYGNVYIADAGAYTVKRITPAGFVTTLAGSGNQGLVNGTGTAASFGYMTGIAVDKSSNVYVTDQNNQVIRKITPAGVVSTFAGNGNYGVVNGSATVAGFANPTVITADKSGNLYVVDYSNLLIRKITSAGVVSTFAGNTSGGFTNGTGTAAGFGSIRGIAADALGNLYVTDAGNNAIRKITTAGVVTTLAGNGNAGFADGSGSAARFNNPGGITVDAGGNIYVADEGNSLIRKITPAGVVTTIAGDGNQTQIDGIGQAASFADPSNLTVDNSGNLYVVDGGNIIREISINGYTNSAPLSSGLNFAGTTGIISGTPTAASPATTYTIKGNNSAGTGTANLTITVIYPPVVTTTAPVTTFASMGDVTPVPVVIDGGITVTDLSKTVLANANVSVTGNFVAGQDVLAFTPNAATMGNIAGTYNATTGVLSLTSASSTATLAQWQAALQSVTYNNSNNVAPNVASRTISFTANDGLFTSALATKTVGLTYTPSSNAKLSSLGISAGTLSPAFASLTNSYTATVSNTVSSITVVPVTASANATLTVNGNTVQSGATSAAIPLNVGDNTITTVVTAQDKATVLTYTVTITRNAAQVITFNPIAATTYGTADFAPGATSTNSTIPVTYTSSNTAVATISASGNIHIVGLGTTNITASQAAGANFDAATPVVVPLTVNAAALTITASNQSKSYGSANPTLTVTYAGFVNGDTQAVLTTQPTVSTTATTASAAGNYPITASGAVAANYTITYKAGTLTVNPVVLSVTANNQTKTYGAANPALTLTYSGFVNGDTQAAFTTLPTASTGALTSSGVGTYSINVSGGVSANYTVSYTSGVLTISKAGLVITADNQTKTYGTANPTLTASYAGFVNADNAANLLTPPVLSTTATTTSAVGTYPITLSGATSNNYNITYKQGTLTITPVTLTFNPIPAKTYGATDFAPGAASTASISYSSSNTAVATIVSGNVHIVGAGTSTITANNGTSTSSQTLSVSPAVLTITANNQIKAAGDANPVLTLSYSGFVNGDTQAVLTTQPTVTTTATTTSIAGNYPITVSGAAAANYSISYVAGTLTVTSAPLAFAAIPAKTYGAADFNAGATSGSAITYTSSNTAVATIVSGNIHIVGKGTSTITATSGSSSLAQTLTVNAATLTITAVNQTKIAGAANPTLTASYSGFVNSETSAVLTTKPTLATTATTSSAVGSYPITVSGAAAANYSITYVAGTLTVTASPLTFAAIPAQTYGAADFSPGATSGSAITYTSSNTSVATIVSGNIHVVGAGTSTITATSGSSSLTQTLTVNPAALTIAASNQTKTYGAANPALVATYTGFVNGETQAVLTTQPTLSTTATTSSVIGSYPITASGAVAANYTISYTAGTLTVGKASLTITAANKTKTVGAANPTLTLTYTGFVNGETSTVLTTQAKATTTATTASPAGTYPITVSGAVAANYNITYVAGTLTVTAAPLTFAAIPTKTYGTADFSPGATSSSAITYTSSNTAVATIVSGNIHIVGAGTSTITATSGSSSLTQTLTVNPVALTVMALNQTKTYGAANPLLTARYTGFVNGDTTTSLTTQPVITTTGTATSGVGTYPITASGAAANNYTFTYTNGTLTVGKAALTITAVNKTKLSGAANPALTVTYAGFVNGETEAVLTTPVTITTTATTASAAGTYPITVSGAVAANYNITFVAGTLTVSALAAPSISYTSPQSYTSGTAITALTPVNTGGAVPNAIYGLTTTFAGSGAAGSVNGTGTAASINYPGGIAFDKSGNAYVAETGANLIRKITTAGVVTTFAGSGVKGSTNGTGTAASFSQPSGIVADASGNLYVTDAGSYLIRKITTAGVVTTFAGSGVSGSADGTGTAASFNFPEQISIDGSGNLYVADGYSTIRKITPAGVVSTLPYSFNSPFGVTVDKSGNIYVSDFSNQIFKISGGVKTVLAGSGAVGAANGTGAAATFNNPNFIAVDALGNVYVADSSNGLVRKITPSGVVTTLAGSGAPGTANGTGTAASFNFPFGIAVDASGNVFITDETGNQVRKIVATGYGISPALPPGLSINGSGTISGTPASGANATDYAVTAYNTAGSSTANINIAISGQNTYQAPAISYAGPQTYPVGTAITALNPVNTGGVVPAITYAGTSTLSATVFNEPRGVVADASGNVYVAEENNQLIRKITAAGVVSTLAGSGATGSADGTGTAASFNDPKGIAIDASGNLYVTETGSDLIRKITPAGVVTTLAGSGSDGAANGIGAAASFSSPKGAAVDASGNVYVADEGNNMIRKITPAGVVTTFAGTGAMGAVNGYRTTATFSNLIGIAIDAYGNLFVTDGVLIRKITPAGTVSTFAGNGNSTVVDGIGTAAGFGGLEGIGIDRAGNLFVADGDLVRMVTPAGVVTTVAGDGNEDGAPTNGVGASASFSDIYGVTADKLGNVYVGDTGNGLVRKIVVTGYTVSPALPAGLKLDGKTGTISGTPTAGTAASNYVITAYNKIGGGSANLSITVTQPLKFTTIPTVTYGAADFNPGATGGSGTVTYTSSNTAVAIIVSGKIHTTGAGTSTITASDGVSNLTQTLTVGKAALTITAVNKTKTAGAANPVLTVTYAGFVNGDTTSVLTTQPTITTTATTSSVAGTYPITVSGAVGANYAITYVNGTLTVTSPTVAAPAITYPATLTYTRGTAISSLVPANSGGAVPATNYAQVSVFAGNGASGAQNGTGTAASFQYPTGLTFDRSGNLFVADYLNSIIRKVTPTGVVTTFAGDANVQGATNGTGALASFKYPIGITADASDNLYVADLQNQIIRKITPGGVVTTLAGSGIQGAVNGTGTAASFKLPVGVAVDNSGNVYVADQANNLIRKITPSAVVTTFAGSGAAGSTDGTGTAATFSGPDGITIDGAGNLYVADAGTKLIRKITPAGVVTTIAGNGAIKFITPMGLTLDAGGNLYVADLNGNSVYKITADGQITTLSDGNGVPLSFNGPAGLKIDAAGNLFVAGFSNLIQKVTQTGYVISPALPAGLSFNATTGIISGTPTVVSATTTYTVTAYNAGGSSATTFTLAVKDPSAGSGVPVISYAGPKVYVVGTAIAALAPTNTGGAIPNAIYGKVTTFAGSTTSGSADGTGTAARFNGALNVANDAAGNVYVTDQINNLIRKITPAGVVTTLAGSGSQGAVNGNGTAASFSHPTGLAVDASGNVYVADQSNNLIRKITPTGDVTTFAGSGSQGAVNGTGTAASFNLPTDITIDSNGNLYVTDLFNNQIRKITPAGVVSTFAGSGVQGSANGTGTAASFNYPTGIAVDLSGNLYVADQNNHKIRKITAAGVVTTFAGVGTAGAVNGAGTAASFYNPYAVAVDGTGNVYVADYNNNMIRAINSAGTVTTLAGKTTSGAVDGNGTAASFNHPGGLSLDGTGNLYVADYYNNEVRKINVTGYTINAALPTGLTFATGTGIITGTPTVAKAATVYTITGYNGGGSSKATLSLTVSAFAAPVISYSGVQSFKTNTAITPLTPNNTGGAVPATNYGSVSTLAGVASQAGATNGAGTSATFNNPIGVVSDSQGNVFVADNTNKLIRKITPAGVVSTFAGTVGSAVSTDGTGTAATFRSPFGLAIDLSGNLYVSDDQLIRKITTAGVVTTLAGTYATQGNTNGTGTAAKFAGPQGLATDAQGNIYVADALNNMIRKITSAGVVTTLAGSGASGKLNGTGAAATFSQPTGVAVDAQGNVFVTDRLSNLIRKITSAGVVTTYAGSGAITSTDATGKLAGFASPDALSIDATGNLYVVEMASHKIRKIGTDTVVRTIAGSGVYGNANGIGTAATFGSPIAATADAQGNLYVADEDYDVIRKIVLTGYTISQALPAGLSFDSTTGTISGTPTTISPSAAYTVTAYNAGGSSTATLNIVVSADSAGVTKKMALSYVNNNAPGEPTVKQAMSPNGDGINDVLQIENIQNYPDNKVVLIDLSGTTIFEASGYDNANKVFDGHSSKTGVMQRAGTYYYMLDYRDKGELKHKTGYFIIKY</sequence>
<dbReference type="SUPFAM" id="SSF63829">
    <property type="entry name" value="Calcium-dependent phosphotriesterase"/>
    <property type="match status" value="6"/>
</dbReference>
<dbReference type="PROSITE" id="PS51125">
    <property type="entry name" value="NHL"/>
    <property type="match status" value="13"/>
</dbReference>
<dbReference type="SMART" id="SM00635">
    <property type="entry name" value="BID_2"/>
    <property type="match status" value="6"/>
</dbReference>
<dbReference type="Pfam" id="PF01436">
    <property type="entry name" value="NHL"/>
    <property type="match status" value="13"/>
</dbReference>
<dbReference type="SUPFAM" id="SSF101898">
    <property type="entry name" value="NHL repeat"/>
    <property type="match status" value="10"/>
</dbReference>
<dbReference type="OrthoDB" id="355609at2"/>
<dbReference type="Gene3D" id="3.30.160.710">
    <property type="match status" value="10"/>
</dbReference>
<dbReference type="PROSITE" id="PS51257">
    <property type="entry name" value="PROKAR_LIPOPROTEIN"/>
    <property type="match status" value="1"/>
</dbReference>
<dbReference type="KEGG" id="muh:HYN43_011240"/>
<feature type="domain" description="BIG2" evidence="4">
    <location>
        <begin position="3567"/>
        <end position="3642"/>
    </location>
</feature>
<dbReference type="EMBL" id="CP032869">
    <property type="protein sequence ID" value="AYL95827.1"/>
    <property type="molecule type" value="Genomic_DNA"/>
</dbReference>
<proteinExistence type="predicted"/>
<feature type="repeat" description="NHL" evidence="2">
    <location>
        <begin position="2194"/>
        <end position="2224"/>
    </location>
</feature>
<evidence type="ECO:0000256" key="2">
    <source>
        <dbReference type="PROSITE-ProRule" id="PRU00504"/>
    </source>
</evidence>
<keyword evidence="6" id="KW-1185">Reference proteome</keyword>
<accession>A0A494VKW5</accession>
<dbReference type="GO" id="GO:0016020">
    <property type="term" value="C:membrane"/>
    <property type="evidence" value="ECO:0007669"/>
    <property type="project" value="InterPro"/>
</dbReference>
<feature type="domain" description="BIG2" evidence="4">
    <location>
        <begin position="4417"/>
        <end position="4503"/>
    </location>
</feature>
<feature type="repeat" description="NHL" evidence="2">
    <location>
        <begin position="2601"/>
        <end position="2631"/>
    </location>
</feature>
<dbReference type="Pfam" id="PF05345">
    <property type="entry name" value="He_PIG"/>
    <property type="match status" value="13"/>
</dbReference>
<feature type="repeat" description="NHL" evidence="2">
    <location>
        <begin position="115"/>
        <end position="157"/>
    </location>
</feature>
<feature type="signal peptide" evidence="3">
    <location>
        <begin position="1"/>
        <end position="24"/>
    </location>
</feature>
<feature type="repeat" description="NHL" evidence="2">
    <location>
        <begin position="1594"/>
        <end position="1624"/>
    </location>
</feature>